<proteinExistence type="predicted"/>
<dbReference type="SUPFAM" id="SSF50692">
    <property type="entry name" value="ADC-like"/>
    <property type="match status" value="1"/>
</dbReference>
<dbReference type="AlphaFoldDB" id="A0A7I7MQ08"/>
<dbReference type="InterPro" id="IPR009010">
    <property type="entry name" value="Asp_de-COase-like_dom_sf"/>
</dbReference>
<evidence type="ECO:0000313" key="2">
    <source>
        <dbReference type="EMBL" id="BBX73862.1"/>
    </source>
</evidence>
<dbReference type="Proteomes" id="UP000467236">
    <property type="component" value="Chromosome"/>
</dbReference>
<accession>A0A7I7MQ08</accession>
<gene>
    <name evidence="2" type="ORF">MSHI_17680</name>
</gene>
<evidence type="ECO:0000256" key="1">
    <source>
        <dbReference type="SAM" id="MobiDB-lite"/>
    </source>
</evidence>
<name>A0A7I7MQ08_9MYCO</name>
<sequence length="52" mass="5476">MHGNPNVLTTGAGASSLAHGSTGQHALVQVERFTGDLPPLRAHRPSFSARNR</sequence>
<feature type="region of interest" description="Disordered" evidence="1">
    <location>
        <begin position="1"/>
        <end position="23"/>
    </location>
</feature>
<reference evidence="2 3" key="1">
    <citation type="journal article" date="2019" name="Emerg. Microbes Infect.">
        <title>Comprehensive subspecies identification of 175 nontuberculous mycobacteria species based on 7547 genomic profiles.</title>
        <authorList>
            <person name="Matsumoto Y."/>
            <person name="Kinjo T."/>
            <person name="Motooka D."/>
            <person name="Nabeya D."/>
            <person name="Jung N."/>
            <person name="Uechi K."/>
            <person name="Horii T."/>
            <person name="Iida T."/>
            <person name="Fujita J."/>
            <person name="Nakamura S."/>
        </authorList>
    </citation>
    <scope>NUCLEOTIDE SEQUENCE [LARGE SCALE GENOMIC DNA]</scope>
    <source>
        <strain evidence="2 3">JCM 14233</strain>
    </source>
</reference>
<dbReference type="EMBL" id="AP022575">
    <property type="protein sequence ID" value="BBX73862.1"/>
    <property type="molecule type" value="Genomic_DNA"/>
</dbReference>
<organism evidence="2 3">
    <name type="scientific">Mycobacterium shinjukuense</name>
    <dbReference type="NCBI Taxonomy" id="398694"/>
    <lineage>
        <taxon>Bacteria</taxon>
        <taxon>Bacillati</taxon>
        <taxon>Actinomycetota</taxon>
        <taxon>Actinomycetes</taxon>
        <taxon>Mycobacteriales</taxon>
        <taxon>Mycobacteriaceae</taxon>
        <taxon>Mycobacterium</taxon>
    </lineage>
</organism>
<keyword evidence="3" id="KW-1185">Reference proteome</keyword>
<dbReference type="KEGG" id="mshj:MSHI_17680"/>
<dbReference type="Gene3D" id="2.40.40.20">
    <property type="match status" value="1"/>
</dbReference>
<evidence type="ECO:0000313" key="3">
    <source>
        <dbReference type="Proteomes" id="UP000467236"/>
    </source>
</evidence>
<protein>
    <submittedName>
        <fullName evidence="2">Uncharacterized protein</fullName>
    </submittedName>
</protein>